<organism evidence="1 2">
    <name type="scientific">Branchiostoma lanceolatum</name>
    <name type="common">Common lancelet</name>
    <name type="synonym">Amphioxus lanceolatum</name>
    <dbReference type="NCBI Taxonomy" id="7740"/>
    <lineage>
        <taxon>Eukaryota</taxon>
        <taxon>Metazoa</taxon>
        <taxon>Chordata</taxon>
        <taxon>Cephalochordata</taxon>
        <taxon>Leptocardii</taxon>
        <taxon>Amphioxiformes</taxon>
        <taxon>Branchiostomatidae</taxon>
        <taxon>Branchiostoma</taxon>
    </lineage>
</organism>
<accession>A0A8K0EEY8</accession>
<dbReference type="InterPro" id="IPR029392">
    <property type="entry name" value="AP-5_subunit_s1"/>
</dbReference>
<dbReference type="OrthoDB" id="370698at2759"/>
<dbReference type="Proteomes" id="UP000838412">
    <property type="component" value="Chromosome 16"/>
</dbReference>
<dbReference type="Pfam" id="PF15001">
    <property type="entry name" value="AP-5_subunit_s1"/>
    <property type="match status" value="1"/>
</dbReference>
<proteinExistence type="predicted"/>
<name>A0A8K0EEY8_BRALA</name>
<dbReference type="PANTHER" id="PTHR16120:SF0">
    <property type="entry name" value="AP-5 COMPLEX SUBUNIT SIGMA-1"/>
    <property type="match status" value="1"/>
</dbReference>
<gene>
    <name evidence="1" type="primary">AP5S1</name>
    <name evidence="1" type="ORF">BLAG_LOCUS9738</name>
</gene>
<dbReference type="GO" id="GO:0005770">
    <property type="term" value="C:late endosome"/>
    <property type="evidence" value="ECO:0007669"/>
    <property type="project" value="TreeGrafter"/>
</dbReference>
<dbReference type="AlphaFoldDB" id="A0A8K0EEY8"/>
<reference evidence="1" key="1">
    <citation type="submission" date="2022-01" db="EMBL/GenBank/DDBJ databases">
        <authorList>
            <person name="Braso-Vives M."/>
        </authorList>
    </citation>
    <scope>NUCLEOTIDE SEQUENCE</scope>
</reference>
<sequence length="215" mass="23765">MTFGRSAILTWFTPSEVAMVRSVIIQTVTPGPCRVLYAQTYGSDADQPGQTGSLAQTAARGRQKERVAAVARQVQSECSFQHHCAAADPVGEEVRRHLSQEGAAIVPQTGTFQMPEGEPFGTRVFTVWQTAANCGLSLVCENHENRQQATAVLSQIFKLLKLHLRLLNQPEEVLQKPEKVAAILHHFLPQGQLLFLNSRAVRHKEKDLELMLSGK</sequence>
<dbReference type="PANTHER" id="PTHR16120">
    <property type="entry name" value="AP-5 COMPLEX SUBUNIT SIGMA-1"/>
    <property type="match status" value="1"/>
</dbReference>
<evidence type="ECO:0000313" key="2">
    <source>
        <dbReference type="Proteomes" id="UP000838412"/>
    </source>
</evidence>
<evidence type="ECO:0000313" key="1">
    <source>
        <dbReference type="EMBL" id="CAH1248393.1"/>
    </source>
</evidence>
<dbReference type="EMBL" id="OV696701">
    <property type="protein sequence ID" value="CAH1248393.1"/>
    <property type="molecule type" value="Genomic_DNA"/>
</dbReference>
<dbReference type="GO" id="GO:0000724">
    <property type="term" value="P:double-strand break repair via homologous recombination"/>
    <property type="evidence" value="ECO:0007669"/>
    <property type="project" value="InterPro"/>
</dbReference>
<protein>
    <submittedName>
        <fullName evidence="1">AP5S1 protein</fullName>
    </submittedName>
</protein>
<dbReference type="GO" id="GO:0005829">
    <property type="term" value="C:cytosol"/>
    <property type="evidence" value="ECO:0007669"/>
    <property type="project" value="TreeGrafter"/>
</dbReference>
<dbReference type="GO" id="GO:0030119">
    <property type="term" value="C:AP-type membrane coat adaptor complex"/>
    <property type="evidence" value="ECO:0007669"/>
    <property type="project" value="InterPro"/>
</dbReference>
<dbReference type="GO" id="GO:0016197">
    <property type="term" value="P:endosomal transport"/>
    <property type="evidence" value="ECO:0007669"/>
    <property type="project" value="InterPro"/>
</dbReference>
<dbReference type="GO" id="GO:0005764">
    <property type="term" value="C:lysosome"/>
    <property type="evidence" value="ECO:0007669"/>
    <property type="project" value="TreeGrafter"/>
</dbReference>
<keyword evidence="2" id="KW-1185">Reference proteome</keyword>